<feature type="transmembrane region" description="Helical" evidence="5">
    <location>
        <begin position="61"/>
        <end position="81"/>
    </location>
</feature>
<dbReference type="CDD" id="cd07346">
    <property type="entry name" value="ABC_6TM_exporters"/>
    <property type="match status" value="1"/>
</dbReference>
<feature type="transmembrane region" description="Helical" evidence="5">
    <location>
        <begin position="160"/>
        <end position="183"/>
    </location>
</feature>
<dbReference type="InterPro" id="IPR003439">
    <property type="entry name" value="ABC_transporter-like_ATP-bd"/>
</dbReference>
<dbReference type="GO" id="GO:0015421">
    <property type="term" value="F:ABC-type oligopeptide transporter activity"/>
    <property type="evidence" value="ECO:0007669"/>
    <property type="project" value="TreeGrafter"/>
</dbReference>
<organism evidence="7 8">
    <name type="scientific">Corynebacterium uterequi</name>
    <dbReference type="NCBI Taxonomy" id="1072256"/>
    <lineage>
        <taxon>Bacteria</taxon>
        <taxon>Bacillati</taxon>
        <taxon>Actinomycetota</taxon>
        <taxon>Actinomycetes</taxon>
        <taxon>Mycobacteriales</taxon>
        <taxon>Corynebacteriaceae</taxon>
        <taxon>Corynebacterium</taxon>
    </lineage>
</organism>
<reference evidence="7 8" key="1">
    <citation type="journal article" date="2015" name="Genome Announc.">
        <title>Virulence Factor Genes Detected in the Complete Genome Sequence of Corynebacterium uterequi DSM 45634, Isolated from the Uterus of a Maiden Mare.</title>
        <authorList>
            <person name="Ruckert C."/>
            <person name="Kriete M."/>
            <person name="Jaenicke S."/>
            <person name="Winkler A."/>
            <person name="Tauch A."/>
        </authorList>
    </citation>
    <scope>NUCLEOTIDE SEQUENCE [LARGE SCALE GENOMIC DNA]</scope>
    <source>
        <strain evidence="7 8">DSM 45634</strain>
    </source>
</reference>
<dbReference type="SUPFAM" id="SSF90123">
    <property type="entry name" value="ABC transporter transmembrane region"/>
    <property type="match status" value="1"/>
</dbReference>
<evidence type="ECO:0000256" key="5">
    <source>
        <dbReference type="SAM" id="Phobius"/>
    </source>
</evidence>
<dbReference type="Pfam" id="PF00664">
    <property type="entry name" value="ABC_membrane"/>
    <property type="match status" value="1"/>
</dbReference>
<evidence type="ECO:0000313" key="8">
    <source>
        <dbReference type="Proteomes" id="UP000035548"/>
    </source>
</evidence>
<feature type="transmembrane region" description="Helical" evidence="5">
    <location>
        <begin position="253"/>
        <end position="271"/>
    </location>
</feature>
<comment type="subcellular location">
    <subcellularLocation>
        <location evidence="1">Cell membrane</location>
        <topology evidence="1">Multi-pass membrane protein</topology>
    </subcellularLocation>
</comment>
<dbReference type="InterPro" id="IPR039421">
    <property type="entry name" value="Type_1_exporter"/>
</dbReference>
<dbReference type="PATRIC" id="fig|1072256.5.peg.1036"/>
<keyword evidence="4 5" id="KW-0472">Membrane</keyword>
<keyword evidence="2 5" id="KW-0812">Transmembrane</keyword>
<feature type="transmembrane region" description="Helical" evidence="5">
    <location>
        <begin position="132"/>
        <end position="154"/>
    </location>
</feature>
<dbReference type="EMBL" id="CP011546">
    <property type="protein sequence ID" value="AKK11046.1"/>
    <property type="molecule type" value="Genomic_DNA"/>
</dbReference>
<dbReference type="STRING" id="1072256.CUTER_05240"/>
<evidence type="ECO:0000256" key="3">
    <source>
        <dbReference type="ARBA" id="ARBA00022989"/>
    </source>
</evidence>
<evidence type="ECO:0000313" key="7">
    <source>
        <dbReference type="EMBL" id="AKK11046.1"/>
    </source>
</evidence>
<evidence type="ECO:0000256" key="1">
    <source>
        <dbReference type="ARBA" id="ARBA00004651"/>
    </source>
</evidence>
<dbReference type="GO" id="GO:0005524">
    <property type="term" value="F:ATP binding"/>
    <property type="evidence" value="ECO:0007669"/>
    <property type="project" value="InterPro"/>
</dbReference>
<evidence type="ECO:0000256" key="2">
    <source>
        <dbReference type="ARBA" id="ARBA00022692"/>
    </source>
</evidence>
<protein>
    <submittedName>
        <fullName evidence="7">ABC-type multidrug transport system, ATPase and permease component</fullName>
    </submittedName>
</protein>
<dbReference type="Gene3D" id="1.20.1560.10">
    <property type="entry name" value="ABC transporter type 1, transmembrane domain"/>
    <property type="match status" value="1"/>
</dbReference>
<accession>A0A0G3HCD5</accession>
<keyword evidence="8" id="KW-1185">Reference proteome</keyword>
<dbReference type="Pfam" id="PF00005">
    <property type="entry name" value="ABC_tran"/>
    <property type="match status" value="1"/>
</dbReference>
<gene>
    <name evidence="7" type="ORF">CUTER_05240</name>
</gene>
<dbReference type="AlphaFoldDB" id="A0A0G3HCD5"/>
<sequence>MPGLPEPTDSRWLLKTVLSRPRLTVPAAACIAIGFVCNGLIPVLVGRAIDRGIATGDARVVLGYGAAIGLTYLTNVSLTWFGRTWTQKAILTAGHDIRMAVTDRIHHPRGLAGQRRTAGELLSIASTDTNRVASAVFMTVLPVAELTAIIYASAMTMTMHVPLGIGVLIGGPITVIIALRAAAPLRRASSRRQRALADASSMATDVVKGLRILKGLGAIVTVRSRYQYASHSAYQATVGANAAQARLNAVTEIVGSLYIILIALAAALLAVHGQLTLGELVTAIGLTQFIIHPMTMFGRNLASRWAPAQASAERVTDVLAADYRLPEESTPIPQLPPGLTVVPEVPTELLTAPRERVLVVPHTADLFDGTVAENIHPDRPTARRALHVAAAADIPGGLDKQVGESGSLLSGGQRQRVALARAVAADADILVLTDPTTAVDSVTEQRIVDNIVRHRGARPTVVVTSSPAWLAAGGRHE</sequence>
<dbReference type="PANTHER" id="PTHR43394:SF1">
    <property type="entry name" value="ATP-BINDING CASSETTE SUB-FAMILY B MEMBER 10, MITOCHONDRIAL"/>
    <property type="match status" value="1"/>
</dbReference>
<dbReference type="Gene3D" id="3.40.50.300">
    <property type="entry name" value="P-loop containing nucleotide triphosphate hydrolases"/>
    <property type="match status" value="1"/>
</dbReference>
<keyword evidence="3 5" id="KW-1133">Transmembrane helix</keyword>
<reference evidence="8" key="2">
    <citation type="submission" date="2015-05" db="EMBL/GenBank/DDBJ databases">
        <title>Complete genome sequence of Corynebacterium uterequi DSM 45634, isolated from the uterus of a maiden mare.</title>
        <authorList>
            <person name="Ruckert C."/>
            <person name="Albersmeier A."/>
            <person name="Winkler A."/>
            <person name="Tauch A."/>
        </authorList>
    </citation>
    <scope>NUCLEOTIDE SEQUENCE [LARGE SCALE GENOMIC DNA]</scope>
    <source>
        <strain evidence="8">DSM 45634</strain>
    </source>
</reference>
<dbReference type="InterPro" id="IPR017871">
    <property type="entry name" value="ABC_transporter-like_CS"/>
</dbReference>
<dbReference type="SUPFAM" id="SSF52540">
    <property type="entry name" value="P-loop containing nucleoside triphosphate hydrolases"/>
    <property type="match status" value="1"/>
</dbReference>
<dbReference type="GO" id="GO:0005886">
    <property type="term" value="C:plasma membrane"/>
    <property type="evidence" value="ECO:0007669"/>
    <property type="project" value="UniProtKB-SubCell"/>
</dbReference>
<evidence type="ECO:0000256" key="4">
    <source>
        <dbReference type="ARBA" id="ARBA00023136"/>
    </source>
</evidence>
<dbReference type="Proteomes" id="UP000035548">
    <property type="component" value="Chromosome"/>
</dbReference>
<proteinExistence type="predicted"/>
<evidence type="ECO:0000259" key="6">
    <source>
        <dbReference type="PROSITE" id="PS50929"/>
    </source>
</evidence>
<dbReference type="PANTHER" id="PTHR43394">
    <property type="entry name" value="ATP-DEPENDENT PERMEASE MDL1, MITOCHONDRIAL"/>
    <property type="match status" value="1"/>
</dbReference>
<dbReference type="InterPro" id="IPR011527">
    <property type="entry name" value="ABC1_TM_dom"/>
</dbReference>
<dbReference type="RefSeq" id="WP_047259526.1">
    <property type="nucleotide sequence ID" value="NZ_CP011546.1"/>
</dbReference>
<dbReference type="GO" id="GO:0016887">
    <property type="term" value="F:ATP hydrolysis activity"/>
    <property type="evidence" value="ECO:0007669"/>
    <property type="project" value="InterPro"/>
</dbReference>
<feature type="transmembrane region" description="Helical" evidence="5">
    <location>
        <begin position="23"/>
        <end position="49"/>
    </location>
</feature>
<dbReference type="InterPro" id="IPR036640">
    <property type="entry name" value="ABC1_TM_sf"/>
</dbReference>
<name>A0A0G3HCD5_9CORY</name>
<dbReference type="InterPro" id="IPR027417">
    <property type="entry name" value="P-loop_NTPase"/>
</dbReference>
<dbReference type="PROSITE" id="PS50929">
    <property type="entry name" value="ABC_TM1F"/>
    <property type="match status" value="1"/>
</dbReference>
<feature type="domain" description="ABC transmembrane type-1" evidence="6">
    <location>
        <begin position="27"/>
        <end position="303"/>
    </location>
</feature>
<dbReference type="PROSITE" id="PS00211">
    <property type="entry name" value="ABC_TRANSPORTER_1"/>
    <property type="match status" value="1"/>
</dbReference>
<dbReference type="OrthoDB" id="4966664at2"/>
<dbReference type="KEGG" id="cut:CUTER_05240"/>